<proteinExistence type="inferred from homology"/>
<dbReference type="Pfam" id="PF00194">
    <property type="entry name" value="Carb_anhydrase"/>
    <property type="match status" value="1"/>
</dbReference>
<evidence type="ECO:0000256" key="8">
    <source>
        <dbReference type="SAM" id="SignalP"/>
    </source>
</evidence>
<dbReference type="OrthoDB" id="429145at2759"/>
<comment type="similarity">
    <text evidence="1">Belongs to the alpha-carbonic anhydrase family.</text>
</comment>
<gene>
    <name evidence="10" type="primary">cah</name>
    <name evidence="10" type="ORF">SNAT2548_LOCUS22545</name>
</gene>
<reference evidence="10" key="1">
    <citation type="submission" date="2021-02" db="EMBL/GenBank/DDBJ databases">
        <authorList>
            <person name="Dougan E. K."/>
            <person name="Rhodes N."/>
            <person name="Thang M."/>
            <person name="Chan C."/>
        </authorList>
    </citation>
    <scope>NUCLEOTIDE SEQUENCE</scope>
</reference>
<comment type="catalytic activity">
    <reaction evidence="6">
        <text>hydrogencarbonate + H(+) = CO2 + H2O</text>
        <dbReference type="Rhea" id="RHEA:10748"/>
        <dbReference type="ChEBI" id="CHEBI:15377"/>
        <dbReference type="ChEBI" id="CHEBI:15378"/>
        <dbReference type="ChEBI" id="CHEBI:16526"/>
        <dbReference type="ChEBI" id="CHEBI:17544"/>
        <dbReference type="EC" id="4.2.1.1"/>
    </reaction>
</comment>
<evidence type="ECO:0000313" key="10">
    <source>
        <dbReference type="EMBL" id="CAE7414717.1"/>
    </source>
</evidence>
<protein>
    <recommendedName>
        <fullName evidence="2">carbonic anhydrase</fullName>
        <ecNumber evidence="2">4.2.1.1</ecNumber>
    </recommendedName>
</protein>
<feature type="chain" id="PRO_5032831911" description="carbonic anhydrase" evidence="8">
    <location>
        <begin position="21"/>
        <end position="438"/>
    </location>
</feature>
<dbReference type="EMBL" id="CAJNDS010002292">
    <property type="protein sequence ID" value="CAE7414717.1"/>
    <property type="molecule type" value="Genomic_DNA"/>
</dbReference>
<dbReference type="AlphaFoldDB" id="A0A812R1H4"/>
<dbReference type="PROSITE" id="PS51144">
    <property type="entry name" value="ALPHA_CA_2"/>
    <property type="match status" value="1"/>
</dbReference>
<accession>A0A812R1H4</accession>
<dbReference type="SUPFAM" id="SSF51069">
    <property type="entry name" value="Carbonic anhydrase"/>
    <property type="match status" value="1"/>
</dbReference>
<dbReference type="InterPro" id="IPR041891">
    <property type="entry name" value="Alpha_CA_prokaryot-like"/>
</dbReference>
<keyword evidence="3" id="KW-0479">Metal-binding</keyword>
<name>A0A812R1H4_9DINO</name>
<feature type="transmembrane region" description="Helical" evidence="7">
    <location>
        <begin position="326"/>
        <end position="347"/>
    </location>
</feature>
<evidence type="ECO:0000256" key="3">
    <source>
        <dbReference type="ARBA" id="ARBA00022723"/>
    </source>
</evidence>
<dbReference type="InterPro" id="IPR001148">
    <property type="entry name" value="CA_dom"/>
</dbReference>
<organism evidence="10 11">
    <name type="scientific">Symbiodinium natans</name>
    <dbReference type="NCBI Taxonomy" id="878477"/>
    <lineage>
        <taxon>Eukaryota</taxon>
        <taxon>Sar</taxon>
        <taxon>Alveolata</taxon>
        <taxon>Dinophyceae</taxon>
        <taxon>Suessiales</taxon>
        <taxon>Symbiodiniaceae</taxon>
        <taxon>Symbiodinium</taxon>
    </lineage>
</organism>
<dbReference type="InterPro" id="IPR036398">
    <property type="entry name" value="CA_dom_sf"/>
</dbReference>
<evidence type="ECO:0000256" key="7">
    <source>
        <dbReference type="SAM" id="Phobius"/>
    </source>
</evidence>
<dbReference type="Proteomes" id="UP000604046">
    <property type="component" value="Unassembled WGS sequence"/>
</dbReference>
<keyword evidence="11" id="KW-1185">Reference proteome</keyword>
<dbReference type="PANTHER" id="PTHR18952:SF265">
    <property type="entry name" value="CARBONIC ANHYDRASE"/>
    <property type="match status" value="1"/>
</dbReference>
<evidence type="ECO:0000256" key="4">
    <source>
        <dbReference type="ARBA" id="ARBA00022833"/>
    </source>
</evidence>
<dbReference type="InterPro" id="IPR023561">
    <property type="entry name" value="Carbonic_anhydrase_a-class"/>
</dbReference>
<evidence type="ECO:0000259" key="9">
    <source>
        <dbReference type="PROSITE" id="PS51144"/>
    </source>
</evidence>
<feature type="signal peptide" evidence="8">
    <location>
        <begin position="1"/>
        <end position="20"/>
    </location>
</feature>
<dbReference type="EC" id="4.2.1.1" evidence="2"/>
<dbReference type="CDD" id="cd03124">
    <property type="entry name" value="alpha_CA_prokaryotic_like"/>
    <property type="match status" value="1"/>
</dbReference>
<keyword evidence="7" id="KW-0812">Transmembrane</keyword>
<dbReference type="PANTHER" id="PTHR18952">
    <property type="entry name" value="CARBONIC ANHYDRASE"/>
    <property type="match status" value="1"/>
</dbReference>
<keyword evidence="4" id="KW-0862">Zinc</keyword>
<sequence>MGHGLWSAICLWLFARFVAAQEFPTPETWKYEYPEQQYWKNIVDAQCGSTYQSPIDIPKKLTYVDHANLTRLAAGVGERLGPFAWSLAAQTVNVTLHPGPLTWDVRLVNPEAVVVQIGGLDYKLESISFKTPSEHTVEGGHNAMEIQMRHVATTLFGGEQKVLMVSISLRLAANVGNSFLTPIWSTMPVDGKGAPSVFIANPYSELAPPDRSYVRYTGSTTTPPCERAEWIVFMEPGYLGIQQLQQFRSSISGYQPSRLAPANSTLPTGVSESWDSRWGRNNRLAQDLGFREVQMVQMMNVDANAVPKLTAVAGMAGNSSWEQLNIYWIIAITLLVLACIICGVWLLRAQLFHEEEYPYPAGMYDPSGFTGMHGRELHQKGCCEVSDSEEEMVFQPHAPYPGPWQMPAPSYLHPFPEQYMYAPPGRSGFGKQDQIYIA</sequence>
<evidence type="ECO:0000256" key="6">
    <source>
        <dbReference type="ARBA" id="ARBA00048348"/>
    </source>
</evidence>
<keyword evidence="5" id="KW-0456">Lyase</keyword>
<evidence type="ECO:0000313" key="11">
    <source>
        <dbReference type="Proteomes" id="UP000604046"/>
    </source>
</evidence>
<dbReference type="Gene3D" id="3.10.200.10">
    <property type="entry name" value="Alpha carbonic anhydrase"/>
    <property type="match status" value="1"/>
</dbReference>
<dbReference type="SMART" id="SM01057">
    <property type="entry name" value="Carb_anhydrase"/>
    <property type="match status" value="1"/>
</dbReference>
<dbReference type="GO" id="GO:0004089">
    <property type="term" value="F:carbonate dehydratase activity"/>
    <property type="evidence" value="ECO:0007669"/>
    <property type="project" value="UniProtKB-EC"/>
</dbReference>
<evidence type="ECO:0000256" key="1">
    <source>
        <dbReference type="ARBA" id="ARBA00010718"/>
    </source>
</evidence>
<evidence type="ECO:0000256" key="5">
    <source>
        <dbReference type="ARBA" id="ARBA00023239"/>
    </source>
</evidence>
<feature type="domain" description="Alpha-carbonic anhydrase" evidence="9">
    <location>
        <begin position="27"/>
        <end position="297"/>
    </location>
</feature>
<dbReference type="GO" id="GO:0008270">
    <property type="term" value="F:zinc ion binding"/>
    <property type="evidence" value="ECO:0007669"/>
    <property type="project" value="InterPro"/>
</dbReference>
<comment type="caution">
    <text evidence="10">The sequence shown here is derived from an EMBL/GenBank/DDBJ whole genome shotgun (WGS) entry which is preliminary data.</text>
</comment>
<evidence type="ECO:0000256" key="2">
    <source>
        <dbReference type="ARBA" id="ARBA00012925"/>
    </source>
</evidence>
<keyword evidence="8" id="KW-0732">Signal</keyword>
<keyword evidence="7" id="KW-1133">Transmembrane helix</keyword>
<keyword evidence="7" id="KW-0472">Membrane</keyword>